<dbReference type="EMBL" id="AMWN01000003">
    <property type="protein sequence ID" value="EXJ90633.1"/>
    <property type="molecule type" value="Genomic_DNA"/>
</dbReference>
<dbReference type="HOGENOM" id="CLU_032830_0_0_1"/>
<dbReference type="eggNOG" id="ENOG502T516">
    <property type="taxonomic scope" value="Eukaryota"/>
</dbReference>
<evidence type="ECO:0000313" key="3">
    <source>
        <dbReference type="Proteomes" id="UP000019484"/>
    </source>
</evidence>
<evidence type="ECO:0000313" key="2">
    <source>
        <dbReference type="EMBL" id="EXJ90633.1"/>
    </source>
</evidence>
<proteinExistence type="predicted"/>
<reference evidence="2 3" key="1">
    <citation type="submission" date="2013-03" db="EMBL/GenBank/DDBJ databases">
        <title>The Genome Sequence of Capronia coronata CBS 617.96.</title>
        <authorList>
            <consortium name="The Broad Institute Genomics Platform"/>
            <person name="Cuomo C."/>
            <person name="de Hoog S."/>
            <person name="Gorbushina A."/>
            <person name="Walker B."/>
            <person name="Young S.K."/>
            <person name="Zeng Q."/>
            <person name="Gargeya S."/>
            <person name="Fitzgerald M."/>
            <person name="Haas B."/>
            <person name="Abouelleil A."/>
            <person name="Allen A.W."/>
            <person name="Alvarado L."/>
            <person name="Arachchi H.M."/>
            <person name="Berlin A.M."/>
            <person name="Chapman S.B."/>
            <person name="Gainer-Dewar J."/>
            <person name="Goldberg J."/>
            <person name="Griggs A."/>
            <person name="Gujja S."/>
            <person name="Hansen M."/>
            <person name="Howarth C."/>
            <person name="Imamovic A."/>
            <person name="Ireland A."/>
            <person name="Larimer J."/>
            <person name="McCowan C."/>
            <person name="Murphy C."/>
            <person name="Pearson M."/>
            <person name="Poon T.W."/>
            <person name="Priest M."/>
            <person name="Roberts A."/>
            <person name="Saif S."/>
            <person name="Shea T."/>
            <person name="Sisk P."/>
            <person name="Sykes S."/>
            <person name="Wortman J."/>
            <person name="Nusbaum C."/>
            <person name="Birren B."/>
        </authorList>
    </citation>
    <scope>NUCLEOTIDE SEQUENCE [LARGE SCALE GENOMIC DNA]</scope>
    <source>
        <strain evidence="2 3">CBS 617.96</strain>
    </source>
</reference>
<accession>W9YDL5</accession>
<protein>
    <submittedName>
        <fullName evidence="2">Uncharacterized protein</fullName>
    </submittedName>
</protein>
<gene>
    <name evidence="2" type="ORF">A1O1_03736</name>
</gene>
<dbReference type="Proteomes" id="UP000019484">
    <property type="component" value="Unassembled WGS sequence"/>
</dbReference>
<feature type="region of interest" description="Disordered" evidence="1">
    <location>
        <begin position="391"/>
        <end position="471"/>
    </location>
</feature>
<dbReference type="AlphaFoldDB" id="W9YDL5"/>
<comment type="caution">
    <text evidence="2">The sequence shown here is derived from an EMBL/GenBank/DDBJ whole genome shotgun (WGS) entry which is preliminary data.</text>
</comment>
<feature type="region of interest" description="Disordered" evidence="1">
    <location>
        <begin position="557"/>
        <end position="630"/>
    </location>
</feature>
<feature type="compositionally biased region" description="Basic and acidic residues" evidence="1">
    <location>
        <begin position="210"/>
        <end position="227"/>
    </location>
</feature>
<evidence type="ECO:0000256" key="1">
    <source>
        <dbReference type="SAM" id="MobiDB-lite"/>
    </source>
</evidence>
<feature type="region of interest" description="Disordered" evidence="1">
    <location>
        <begin position="208"/>
        <end position="241"/>
    </location>
</feature>
<name>W9YDL5_9EURO</name>
<organism evidence="2 3">
    <name type="scientific">Capronia coronata CBS 617.96</name>
    <dbReference type="NCBI Taxonomy" id="1182541"/>
    <lineage>
        <taxon>Eukaryota</taxon>
        <taxon>Fungi</taxon>
        <taxon>Dikarya</taxon>
        <taxon>Ascomycota</taxon>
        <taxon>Pezizomycotina</taxon>
        <taxon>Eurotiomycetes</taxon>
        <taxon>Chaetothyriomycetidae</taxon>
        <taxon>Chaetothyriales</taxon>
        <taxon>Herpotrichiellaceae</taxon>
        <taxon>Capronia</taxon>
    </lineage>
</organism>
<dbReference type="GeneID" id="19158626"/>
<feature type="compositionally biased region" description="Low complexity" evidence="1">
    <location>
        <begin position="391"/>
        <end position="409"/>
    </location>
</feature>
<sequence>MLSERKGTVNYAIDLLRAHQLRRENLFLHEELKRCCKEIAGLREEVKGATAAVQASHDASEQTRCIVEDHNTRLSDQGRTVETLQQACRIAQSEVSRFQAVYDQTREETQARLELLNRDIDAARADCVRLADIQQKQEEEVLAALGKLQRNVDGKADVSTVDALAVRIDELSVLPPATGHSLPSVSRVQDSFEHRQCAEAGDIAVQVRDSQNRQRPQREEVPREQHQRPPQQQGREETLPDDLDLDENANSFSYAGHRVTVPEETETLRLLRPPDVQASQLARVNLLRQRKNDDWQSYYSEGLALVKALPHAFEETIVRNFANGIFHDVQRRQCQHWLDEKGWTWDNIALFGELCSQLATSTETAEMLDLDDAIRASKKLKETLCAVGRLKAQSKATKSQKTKASGSKARTCAGPLRRSQRQVEEENPSQTQPTQLPADPGPPVAPGPRIRKPRGATSAAKPEIGSELVQDQRIVQQDSPSGLPDPLQLAPRCAEGRLEGGLAGARQVTNRELAQRLNMTPEADCDTREEVPPSPIIVRGIPLKPVASELRPRMETSVPPIPQMVPHKRRIVEATEDSSNDEGFLRELEPRRSKHPVHRTSDGKQKKHKRRRLPLPPPPEIPILSTTSEE</sequence>
<keyword evidence="3" id="KW-1185">Reference proteome</keyword>
<dbReference type="OrthoDB" id="4161562at2759"/>
<dbReference type="RefSeq" id="XP_007722827.1">
    <property type="nucleotide sequence ID" value="XM_007724637.1"/>
</dbReference>